<evidence type="ECO:0000313" key="1">
    <source>
        <dbReference type="EMBL" id="VWB07208.1"/>
    </source>
</evidence>
<evidence type="ECO:0000313" key="2">
    <source>
        <dbReference type="Proteomes" id="UP000494170"/>
    </source>
</evidence>
<proteinExistence type="predicted"/>
<dbReference type="AlphaFoldDB" id="A0A6P2GRQ6"/>
<dbReference type="EMBL" id="CABVPY010000001">
    <property type="protein sequence ID" value="VWB07208.1"/>
    <property type="molecule type" value="Genomic_DNA"/>
</dbReference>
<accession>A0A6P2GRQ6</accession>
<gene>
    <name evidence="1" type="ORF">BLA6863_00155</name>
</gene>
<reference evidence="1 2" key="1">
    <citation type="submission" date="2019-09" db="EMBL/GenBank/DDBJ databases">
        <authorList>
            <person name="Depoorter E."/>
        </authorList>
    </citation>
    <scope>NUCLEOTIDE SEQUENCE [LARGE SCALE GENOMIC DNA]</scope>
    <source>
        <strain evidence="1">LMG 6863</strain>
    </source>
</reference>
<organism evidence="1 2">
    <name type="scientific">Burkholderia lata (strain ATCC 17760 / DSM 23089 / LMG 22485 / NCIMB 9086 / R18194 / 383)</name>
    <dbReference type="NCBI Taxonomy" id="482957"/>
    <lineage>
        <taxon>Bacteria</taxon>
        <taxon>Pseudomonadati</taxon>
        <taxon>Pseudomonadota</taxon>
        <taxon>Betaproteobacteria</taxon>
        <taxon>Burkholderiales</taxon>
        <taxon>Burkholderiaceae</taxon>
        <taxon>Burkholderia</taxon>
        <taxon>Burkholderia cepacia complex</taxon>
    </lineage>
</organism>
<dbReference type="RefSeq" id="WP_254601382.1">
    <property type="nucleotide sequence ID" value="NZ_CABVPY010000001.1"/>
</dbReference>
<protein>
    <submittedName>
        <fullName evidence="1">Uncharacterized protein</fullName>
    </submittedName>
</protein>
<sequence length="156" mass="17305">MKLMLGVVDAAYSDDQDGKTTGEVAGYLENEYHVMRTFLELYEERIGEFLADAMAGEIESLAQGKPVAIFGRDVDTQLGDRVISGMSVNGRIEEAFRDYLDACEWQGVSLQRVQAADDGVNHRKKRPYANANPARPAFVDSGLYQAAFRAWTESSD</sequence>
<dbReference type="Proteomes" id="UP000494170">
    <property type="component" value="Unassembled WGS sequence"/>
</dbReference>
<name>A0A6P2GRQ6_BURL3</name>